<keyword evidence="2 5" id="KW-0812">Transmembrane</keyword>
<evidence type="ECO:0000256" key="3">
    <source>
        <dbReference type="ARBA" id="ARBA00022989"/>
    </source>
</evidence>
<dbReference type="InterPro" id="IPR001129">
    <property type="entry name" value="Membr-assoc_MAPEG"/>
</dbReference>
<protein>
    <submittedName>
        <fullName evidence="6">Uu.00g058850.m01.CDS01</fullName>
    </submittedName>
</protein>
<comment type="subcellular location">
    <subcellularLocation>
        <location evidence="1">Membrane</location>
    </subcellularLocation>
</comment>
<name>A0AAI8VLD3_9PEZI</name>
<evidence type="ECO:0000256" key="1">
    <source>
        <dbReference type="ARBA" id="ARBA00004370"/>
    </source>
</evidence>
<proteinExistence type="predicted"/>
<dbReference type="SUPFAM" id="SSF161084">
    <property type="entry name" value="MAPEG domain-like"/>
    <property type="match status" value="1"/>
</dbReference>
<dbReference type="EMBL" id="CAUWAG010000013">
    <property type="protein sequence ID" value="CAJ2509985.1"/>
    <property type="molecule type" value="Genomic_DNA"/>
</dbReference>
<keyword evidence="3 5" id="KW-1133">Transmembrane helix</keyword>
<evidence type="ECO:0000256" key="2">
    <source>
        <dbReference type="ARBA" id="ARBA00022692"/>
    </source>
</evidence>
<dbReference type="Gene3D" id="1.20.120.550">
    <property type="entry name" value="Membrane associated eicosanoid/glutathione metabolism-like domain"/>
    <property type="match status" value="1"/>
</dbReference>
<keyword evidence="4 5" id="KW-0472">Membrane</keyword>
<organism evidence="6 7">
    <name type="scientific">Anthostomella pinea</name>
    <dbReference type="NCBI Taxonomy" id="933095"/>
    <lineage>
        <taxon>Eukaryota</taxon>
        <taxon>Fungi</taxon>
        <taxon>Dikarya</taxon>
        <taxon>Ascomycota</taxon>
        <taxon>Pezizomycotina</taxon>
        <taxon>Sordariomycetes</taxon>
        <taxon>Xylariomycetidae</taxon>
        <taxon>Xylariales</taxon>
        <taxon>Xylariaceae</taxon>
        <taxon>Anthostomella</taxon>
    </lineage>
</organism>
<sequence>MSAHLGLSAPVLAPLSPVTGTFALPFTAYFSFLSFRVVSNRLSDKAYLGDNSSKSSDPAERNQNKLYLATRSHQNFIENVPLALVLAAVAELNGGNRKALTGVLGTLFVLRVLHAELGMMGNGMGTGRPIGYFGTLATLGGLAGYAAYLVKAYWGF</sequence>
<dbReference type="GO" id="GO:0016020">
    <property type="term" value="C:membrane"/>
    <property type="evidence" value="ECO:0007669"/>
    <property type="project" value="UniProtKB-SubCell"/>
</dbReference>
<evidence type="ECO:0000256" key="4">
    <source>
        <dbReference type="ARBA" id="ARBA00023136"/>
    </source>
</evidence>
<dbReference type="PANTHER" id="PTHR35814:SF1">
    <property type="entry name" value="GLUTATHIONE S-TRANSFERASE-RELATED"/>
    <property type="match status" value="1"/>
</dbReference>
<feature type="transmembrane region" description="Helical" evidence="5">
    <location>
        <begin position="130"/>
        <end position="150"/>
    </location>
</feature>
<dbReference type="Pfam" id="PF01124">
    <property type="entry name" value="MAPEG"/>
    <property type="match status" value="1"/>
</dbReference>
<dbReference type="InterPro" id="IPR023352">
    <property type="entry name" value="MAPEG-like_dom_sf"/>
</dbReference>
<evidence type="ECO:0000313" key="7">
    <source>
        <dbReference type="Proteomes" id="UP001295740"/>
    </source>
</evidence>
<comment type="caution">
    <text evidence="6">The sequence shown here is derived from an EMBL/GenBank/DDBJ whole genome shotgun (WGS) entry which is preliminary data.</text>
</comment>
<accession>A0AAI8VLD3</accession>
<evidence type="ECO:0000313" key="6">
    <source>
        <dbReference type="EMBL" id="CAJ2509985.1"/>
    </source>
</evidence>
<reference evidence="6" key="1">
    <citation type="submission" date="2023-10" db="EMBL/GenBank/DDBJ databases">
        <authorList>
            <person name="Hackl T."/>
        </authorList>
    </citation>
    <scope>NUCLEOTIDE SEQUENCE</scope>
</reference>
<dbReference type="AlphaFoldDB" id="A0AAI8VLD3"/>
<dbReference type="PANTHER" id="PTHR35814">
    <property type="match status" value="1"/>
</dbReference>
<evidence type="ECO:0000256" key="5">
    <source>
        <dbReference type="SAM" id="Phobius"/>
    </source>
</evidence>
<gene>
    <name evidence="6" type="ORF">KHLLAP_LOCUS10453</name>
</gene>
<dbReference type="Proteomes" id="UP001295740">
    <property type="component" value="Unassembled WGS sequence"/>
</dbReference>
<keyword evidence="7" id="KW-1185">Reference proteome</keyword>